<evidence type="ECO:0000313" key="6">
    <source>
        <dbReference type="EMBL" id="GAA1840668.1"/>
    </source>
</evidence>
<dbReference type="InterPro" id="IPR003439">
    <property type="entry name" value="ABC_transporter-like_ATP-bd"/>
</dbReference>
<name>A0ABN2MWC7_9PSEU</name>
<dbReference type="InterPro" id="IPR027417">
    <property type="entry name" value="P-loop_NTPase"/>
</dbReference>
<evidence type="ECO:0000313" key="7">
    <source>
        <dbReference type="Proteomes" id="UP001500449"/>
    </source>
</evidence>
<feature type="region of interest" description="Disordered" evidence="4">
    <location>
        <begin position="197"/>
        <end position="237"/>
    </location>
</feature>
<sequence length="301" mass="30598">MLRAEGLHKRYRHGPPVLAGVDLALEPGAPVVLAGANGSGKSTLLRILAGCSAPTSGRVLGRPRVVGYLPDRFPAQLRMPADVYLRHLAQIRGVGVDTGLLETLGFTGRRGEPMARLSKGNAQKVGLAQALGCGAGLVVLDEPWAGLDVDAAEVLVELLTGVDAALLVTDHTGRAARIPGARHLALESGVVSERHSRSLGVSESAARSPEAGAAGASAGAGERAARSPGRSESAVRSAETAPIPAVRVVVLRCADPAGLAAALGVVGRVDGHRLVLDVAGSDVDGLLLAALQRGGSVESVR</sequence>
<dbReference type="InterPro" id="IPR051782">
    <property type="entry name" value="ABC_Transporter_VariousFunc"/>
</dbReference>
<keyword evidence="1" id="KW-0813">Transport</keyword>
<dbReference type="PANTHER" id="PTHR42939:SF1">
    <property type="entry name" value="ABC TRANSPORTER ATP-BINDING PROTEIN ALBC-RELATED"/>
    <property type="match status" value="1"/>
</dbReference>
<dbReference type="PROSITE" id="PS00211">
    <property type="entry name" value="ABC_TRANSPORTER_1"/>
    <property type="match status" value="1"/>
</dbReference>
<reference evidence="6 7" key="1">
    <citation type="journal article" date="2019" name="Int. J. Syst. Evol. Microbiol.">
        <title>The Global Catalogue of Microorganisms (GCM) 10K type strain sequencing project: providing services to taxonomists for standard genome sequencing and annotation.</title>
        <authorList>
            <consortium name="The Broad Institute Genomics Platform"/>
            <consortium name="The Broad Institute Genome Sequencing Center for Infectious Disease"/>
            <person name="Wu L."/>
            <person name="Ma J."/>
        </authorList>
    </citation>
    <scope>NUCLEOTIDE SEQUENCE [LARGE SCALE GENOMIC DNA]</scope>
    <source>
        <strain evidence="6 7">JCM 16009</strain>
    </source>
</reference>
<proteinExistence type="predicted"/>
<feature type="compositionally biased region" description="Low complexity" evidence="4">
    <location>
        <begin position="202"/>
        <end position="231"/>
    </location>
</feature>
<organism evidence="6 7">
    <name type="scientific">Pseudonocardia ailaonensis</name>
    <dbReference type="NCBI Taxonomy" id="367279"/>
    <lineage>
        <taxon>Bacteria</taxon>
        <taxon>Bacillati</taxon>
        <taxon>Actinomycetota</taxon>
        <taxon>Actinomycetes</taxon>
        <taxon>Pseudonocardiales</taxon>
        <taxon>Pseudonocardiaceae</taxon>
        <taxon>Pseudonocardia</taxon>
    </lineage>
</organism>
<evidence type="ECO:0000259" key="5">
    <source>
        <dbReference type="PROSITE" id="PS50893"/>
    </source>
</evidence>
<dbReference type="PROSITE" id="PS50893">
    <property type="entry name" value="ABC_TRANSPORTER_2"/>
    <property type="match status" value="1"/>
</dbReference>
<evidence type="ECO:0000256" key="3">
    <source>
        <dbReference type="ARBA" id="ARBA00022840"/>
    </source>
</evidence>
<evidence type="ECO:0000256" key="1">
    <source>
        <dbReference type="ARBA" id="ARBA00022448"/>
    </source>
</evidence>
<keyword evidence="2" id="KW-0547">Nucleotide-binding</keyword>
<keyword evidence="7" id="KW-1185">Reference proteome</keyword>
<evidence type="ECO:0000256" key="2">
    <source>
        <dbReference type="ARBA" id="ARBA00022741"/>
    </source>
</evidence>
<accession>A0ABN2MWC7</accession>
<dbReference type="PANTHER" id="PTHR42939">
    <property type="entry name" value="ABC TRANSPORTER ATP-BINDING PROTEIN ALBC-RELATED"/>
    <property type="match status" value="1"/>
</dbReference>
<keyword evidence="3" id="KW-0067">ATP-binding</keyword>
<dbReference type="EMBL" id="BAAAQK010000005">
    <property type="protein sequence ID" value="GAA1840668.1"/>
    <property type="molecule type" value="Genomic_DNA"/>
</dbReference>
<dbReference type="Pfam" id="PF00005">
    <property type="entry name" value="ABC_tran"/>
    <property type="match status" value="1"/>
</dbReference>
<dbReference type="InterPro" id="IPR003593">
    <property type="entry name" value="AAA+_ATPase"/>
</dbReference>
<dbReference type="Gene3D" id="3.40.50.300">
    <property type="entry name" value="P-loop containing nucleotide triphosphate hydrolases"/>
    <property type="match status" value="1"/>
</dbReference>
<comment type="caution">
    <text evidence="6">The sequence shown here is derived from an EMBL/GenBank/DDBJ whole genome shotgun (WGS) entry which is preliminary data.</text>
</comment>
<protein>
    <recommendedName>
        <fullName evidence="5">ABC transporter domain-containing protein</fullName>
    </recommendedName>
</protein>
<dbReference type="SMART" id="SM00382">
    <property type="entry name" value="AAA"/>
    <property type="match status" value="1"/>
</dbReference>
<dbReference type="SUPFAM" id="SSF52540">
    <property type="entry name" value="P-loop containing nucleoside triphosphate hydrolases"/>
    <property type="match status" value="1"/>
</dbReference>
<gene>
    <name evidence="6" type="ORF">GCM10009836_20010</name>
</gene>
<dbReference type="Proteomes" id="UP001500449">
    <property type="component" value="Unassembled WGS sequence"/>
</dbReference>
<evidence type="ECO:0000256" key="4">
    <source>
        <dbReference type="SAM" id="MobiDB-lite"/>
    </source>
</evidence>
<feature type="domain" description="ABC transporter" evidence="5">
    <location>
        <begin position="2"/>
        <end position="213"/>
    </location>
</feature>
<dbReference type="InterPro" id="IPR017871">
    <property type="entry name" value="ABC_transporter-like_CS"/>
</dbReference>